<dbReference type="AlphaFoldDB" id="A0A511T8A5"/>
<name>A0A511T8A5_MYXFU</name>
<dbReference type="RefSeq" id="WP_083560503.1">
    <property type="nucleotide sequence ID" value="NZ_BJXR01000038.1"/>
</dbReference>
<evidence type="ECO:0000313" key="2">
    <source>
        <dbReference type="EMBL" id="GEN10379.1"/>
    </source>
</evidence>
<evidence type="ECO:0000256" key="1">
    <source>
        <dbReference type="SAM" id="SignalP"/>
    </source>
</evidence>
<keyword evidence="1" id="KW-0732">Signal</keyword>
<feature type="chain" id="PRO_5022096561" description="Lipoprotein" evidence="1">
    <location>
        <begin position="25"/>
        <end position="316"/>
    </location>
</feature>
<accession>A0A511T8A5</accession>
<dbReference type="STRING" id="1334629.MFUL124B02_13475"/>
<proteinExistence type="predicted"/>
<dbReference type="EMBL" id="BJXR01000038">
    <property type="protein sequence ID" value="GEN10379.1"/>
    <property type="molecule type" value="Genomic_DNA"/>
</dbReference>
<protein>
    <recommendedName>
        <fullName evidence="4">Lipoprotein</fullName>
    </recommendedName>
</protein>
<reference evidence="2 3" key="1">
    <citation type="submission" date="2019-07" db="EMBL/GenBank/DDBJ databases">
        <title>Whole genome shotgun sequence of Myxococcus fulvus NBRC 100333.</title>
        <authorList>
            <person name="Hosoyama A."/>
            <person name="Uohara A."/>
            <person name="Ohji S."/>
            <person name="Ichikawa N."/>
        </authorList>
    </citation>
    <scope>NUCLEOTIDE SEQUENCE [LARGE SCALE GENOMIC DNA]</scope>
    <source>
        <strain evidence="2 3">NBRC 100333</strain>
    </source>
</reference>
<feature type="signal peptide" evidence="1">
    <location>
        <begin position="1"/>
        <end position="24"/>
    </location>
</feature>
<evidence type="ECO:0000313" key="3">
    <source>
        <dbReference type="Proteomes" id="UP000321514"/>
    </source>
</evidence>
<dbReference type="OrthoDB" id="836646at2"/>
<dbReference type="Proteomes" id="UP000321514">
    <property type="component" value="Unassembled WGS sequence"/>
</dbReference>
<comment type="caution">
    <text evidence="2">The sequence shown here is derived from an EMBL/GenBank/DDBJ whole genome shotgun (WGS) entry which is preliminary data.</text>
</comment>
<gene>
    <name evidence="2" type="ORF">MFU01_54160</name>
</gene>
<organism evidence="2 3">
    <name type="scientific">Myxococcus fulvus</name>
    <dbReference type="NCBI Taxonomy" id="33"/>
    <lineage>
        <taxon>Bacteria</taxon>
        <taxon>Pseudomonadati</taxon>
        <taxon>Myxococcota</taxon>
        <taxon>Myxococcia</taxon>
        <taxon>Myxococcales</taxon>
        <taxon>Cystobacterineae</taxon>
        <taxon>Myxococcaceae</taxon>
        <taxon>Myxococcus</taxon>
    </lineage>
</organism>
<sequence length="316" mass="34184">MLPPFLVHRCALVLGLMLVLSACATSSRGLARQGAEPDYCVPAQSLRDDSVRGLDTEAPLPESPGLQARFTRQDLLLAHAAGVLVPLEALARLAPGADTRAQRDALLRDIELRLLLFSTTLSSVSAELECEARRTAQMASLLDAKETRRQTLLTVSSIVVGALTTTVTAISNDDRANDIIDITGGAVGAGLGLAALFSSPSLDFEHPRNLLADIWRQPAHSADFPASLWFVLSHKDFSNEQRYAIRHNVRARWIASGYVEETGGDAPYFGRGGRYTLDALQTRANMLGELQAAVRLIHQNLQVLLTKLVTVSTHGD</sequence>
<evidence type="ECO:0008006" key="4">
    <source>
        <dbReference type="Google" id="ProtNLM"/>
    </source>
</evidence>